<name>X0W3P3_9ZZZZ</name>
<proteinExistence type="predicted"/>
<reference evidence="1" key="1">
    <citation type="journal article" date="2014" name="Front. Microbiol.">
        <title>High frequency of phylogenetically diverse reductive dehalogenase-homologous genes in deep subseafloor sedimentary metagenomes.</title>
        <authorList>
            <person name="Kawai M."/>
            <person name="Futagami T."/>
            <person name="Toyoda A."/>
            <person name="Takaki Y."/>
            <person name="Nishi S."/>
            <person name="Hori S."/>
            <person name="Arai W."/>
            <person name="Tsubouchi T."/>
            <person name="Morono Y."/>
            <person name="Uchiyama I."/>
            <person name="Ito T."/>
            <person name="Fujiyama A."/>
            <person name="Inagaki F."/>
            <person name="Takami H."/>
        </authorList>
    </citation>
    <scope>NUCLEOTIDE SEQUENCE</scope>
    <source>
        <strain evidence="1">Expedition CK06-06</strain>
    </source>
</reference>
<sequence>MPKYAFIGTELILVMYLTIEICSHASVPAKILVLTTFNMQINMIKMLNKIAFKEIFLLITLLKENFSLLICSKSKLFTFLRKKPVPR</sequence>
<accession>X0W3P3</accession>
<comment type="caution">
    <text evidence="1">The sequence shown here is derived from an EMBL/GenBank/DDBJ whole genome shotgun (WGS) entry which is preliminary data.</text>
</comment>
<dbReference type="AlphaFoldDB" id="X0W3P3"/>
<organism evidence="1">
    <name type="scientific">marine sediment metagenome</name>
    <dbReference type="NCBI Taxonomy" id="412755"/>
    <lineage>
        <taxon>unclassified sequences</taxon>
        <taxon>metagenomes</taxon>
        <taxon>ecological metagenomes</taxon>
    </lineage>
</organism>
<protein>
    <submittedName>
        <fullName evidence="1">Uncharacterized protein</fullName>
    </submittedName>
</protein>
<evidence type="ECO:0000313" key="1">
    <source>
        <dbReference type="EMBL" id="GAG19243.1"/>
    </source>
</evidence>
<gene>
    <name evidence="1" type="ORF">S01H1_56533</name>
</gene>
<dbReference type="EMBL" id="BARS01036816">
    <property type="protein sequence ID" value="GAG19243.1"/>
    <property type="molecule type" value="Genomic_DNA"/>
</dbReference>